<sequence length="382" mass="39755">MPKTGLTMGPAIGLAVLLAACAAGPRGSGLQSEVLANSTAAGKSAVQDALPGEFAVEQITRNSLGRYANWPARAQGRTYAWPKGQGGLAKSVNAGDTISISVWVSEENGLITAPGQRVAELPPMTVSPSGQVFLPYVGQVKLAGLSQEEARAEIEAAYAKVAPSAQVQLRSVEGRQSSASVVSGVARPGSYPLSDSGVTVLDMLALSGGVPEAVANPQIRLQRGNTTYGISLDRVMKDTDLNVSVRGGDRMFVEADERYFLSLGAAGTRAQHHFPQDRVTALDAMSIIGGLAPTRADAQGILVLRAYDPGIVRADGSGPRHSRTIFTIDLTSADGLFSAGEFDIQPGDLIYVTESPLIGTRNALSLIGSVFGLAVNANKLNN</sequence>
<reference evidence="4 5" key="1">
    <citation type="submission" date="2020-02" db="EMBL/GenBank/DDBJ databases">
        <authorList>
            <person name="Chen W.-M."/>
        </authorList>
    </citation>
    <scope>NUCLEOTIDE SEQUENCE [LARGE SCALE GENOMIC DNA]</scope>
    <source>
        <strain evidence="4 5">KMS-5</strain>
    </source>
</reference>
<name>A0A6M0QTB1_9RHOB</name>
<dbReference type="AlphaFoldDB" id="A0A6M0QTB1"/>
<organism evidence="4 5">
    <name type="scientific">Tabrizicola oligotrophica</name>
    <dbReference type="NCBI Taxonomy" id="2710650"/>
    <lineage>
        <taxon>Bacteria</taxon>
        <taxon>Pseudomonadati</taxon>
        <taxon>Pseudomonadota</taxon>
        <taxon>Alphaproteobacteria</taxon>
        <taxon>Rhodobacterales</taxon>
        <taxon>Paracoccaceae</taxon>
        <taxon>Tabrizicola</taxon>
    </lineage>
</organism>
<dbReference type="GO" id="GO:0015159">
    <property type="term" value="F:polysaccharide transmembrane transporter activity"/>
    <property type="evidence" value="ECO:0007669"/>
    <property type="project" value="InterPro"/>
</dbReference>
<dbReference type="PANTHER" id="PTHR33619">
    <property type="entry name" value="POLYSACCHARIDE EXPORT PROTEIN GFCE-RELATED"/>
    <property type="match status" value="1"/>
</dbReference>
<protein>
    <submittedName>
        <fullName evidence="4">Polysaccharide export protein</fullName>
    </submittedName>
</protein>
<evidence type="ECO:0000313" key="5">
    <source>
        <dbReference type="Proteomes" id="UP000477782"/>
    </source>
</evidence>
<dbReference type="Gene3D" id="3.10.560.10">
    <property type="entry name" value="Outer membrane lipoprotein wza domain like"/>
    <property type="match status" value="2"/>
</dbReference>
<dbReference type="InterPro" id="IPR049712">
    <property type="entry name" value="Poly_export"/>
</dbReference>
<keyword evidence="1 2" id="KW-0732">Signal</keyword>
<keyword evidence="5" id="KW-1185">Reference proteome</keyword>
<comment type="caution">
    <text evidence="4">The sequence shown here is derived from an EMBL/GenBank/DDBJ whole genome shotgun (WGS) entry which is preliminary data.</text>
</comment>
<evidence type="ECO:0000256" key="1">
    <source>
        <dbReference type="ARBA" id="ARBA00022729"/>
    </source>
</evidence>
<feature type="domain" description="Polysaccharide export protein N-terminal" evidence="3">
    <location>
        <begin position="92"/>
        <end position="169"/>
    </location>
</feature>
<dbReference type="EMBL" id="JAAIVJ010000003">
    <property type="protein sequence ID" value="NEY90251.1"/>
    <property type="molecule type" value="Genomic_DNA"/>
</dbReference>
<evidence type="ECO:0000313" key="4">
    <source>
        <dbReference type="EMBL" id="NEY90251.1"/>
    </source>
</evidence>
<dbReference type="InterPro" id="IPR003715">
    <property type="entry name" value="Poly_export_N"/>
</dbReference>
<proteinExistence type="predicted"/>
<dbReference type="PROSITE" id="PS51257">
    <property type="entry name" value="PROKAR_LIPOPROTEIN"/>
    <property type="match status" value="1"/>
</dbReference>
<gene>
    <name evidence="4" type="ORF">G4Z14_08060</name>
</gene>
<dbReference type="Pfam" id="PF02563">
    <property type="entry name" value="Poly_export"/>
    <property type="match status" value="1"/>
</dbReference>
<feature type="signal peptide" evidence="2">
    <location>
        <begin position="1"/>
        <end position="22"/>
    </location>
</feature>
<dbReference type="Gene3D" id="3.30.1950.10">
    <property type="entry name" value="wza like domain"/>
    <property type="match status" value="1"/>
</dbReference>
<accession>A0A6M0QTB1</accession>
<evidence type="ECO:0000259" key="3">
    <source>
        <dbReference type="Pfam" id="PF02563"/>
    </source>
</evidence>
<evidence type="ECO:0000256" key="2">
    <source>
        <dbReference type="SAM" id="SignalP"/>
    </source>
</evidence>
<dbReference type="PANTHER" id="PTHR33619:SF3">
    <property type="entry name" value="POLYSACCHARIDE EXPORT PROTEIN GFCE-RELATED"/>
    <property type="match status" value="1"/>
</dbReference>
<feature type="chain" id="PRO_5026899934" evidence="2">
    <location>
        <begin position="23"/>
        <end position="382"/>
    </location>
</feature>
<dbReference type="Proteomes" id="UP000477782">
    <property type="component" value="Unassembled WGS sequence"/>
</dbReference>